<evidence type="ECO:0008006" key="4">
    <source>
        <dbReference type="Google" id="ProtNLM"/>
    </source>
</evidence>
<reference evidence="2 3" key="2">
    <citation type="journal article" date="2011" name="J. Bacteriol.">
        <title>Complete Genome Sequence of the Haloalkaliphilic, Hydrogen Producing Halanaerobium hydrogenoformans.</title>
        <authorList>
            <person name="Brown S.D."/>
            <person name="Begemann M.B."/>
            <person name="Mormile M.R."/>
            <person name="Wall J.D."/>
            <person name="Han C.S."/>
            <person name="Goodwin L.A."/>
            <person name="Pitluck S."/>
            <person name="Land M.L."/>
            <person name="Hauser L.J."/>
            <person name="Elias D.A."/>
        </authorList>
    </citation>
    <scope>NUCLEOTIDE SEQUENCE [LARGE SCALE GENOMIC DNA]</scope>
    <source>
        <strain evidence="3">sapolanicus</strain>
    </source>
</reference>
<evidence type="ECO:0000256" key="1">
    <source>
        <dbReference type="SAM" id="Phobius"/>
    </source>
</evidence>
<dbReference type="OrthoDB" id="2111724at2"/>
<keyword evidence="1" id="KW-0812">Transmembrane</keyword>
<dbReference type="RefSeq" id="WP_013405921.1">
    <property type="nucleotide sequence ID" value="NC_014654.1"/>
</dbReference>
<dbReference type="STRING" id="656519.Halsa_1413"/>
<feature type="transmembrane region" description="Helical" evidence="1">
    <location>
        <begin position="20"/>
        <end position="44"/>
    </location>
</feature>
<dbReference type="SUPFAM" id="SSF54523">
    <property type="entry name" value="Pili subunits"/>
    <property type="match status" value="1"/>
</dbReference>
<dbReference type="PROSITE" id="PS00409">
    <property type="entry name" value="PROKAR_NTER_METHYL"/>
    <property type="match status" value="1"/>
</dbReference>
<sequence>MNLLLCLKNRFKDNRGFTLLEVILVITISTVLAGLFLELLLGLYADQNYFTAYSNLYLDAYLLVDIIAEQLKYSQQIDLISQTEIHFFSYYNEGQQWLSYNLYQRENSQVLARRLGGEDYLNKDFGRNLSVLENVESLKFNYLEENLLELKLIIKDNNEELLISRLVYI</sequence>
<dbReference type="NCBIfam" id="TIGR02532">
    <property type="entry name" value="IV_pilin_GFxxxE"/>
    <property type="match status" value="1"/>
</dbReference>
<keyword evidence="1" id="KW-1133">Transmembrane helix</keyword>
<dbReference type="Pfam" id="PF07963">
    <property type="entry name" value="N_methyl"/>
    <property type="match status" value="1"/>
</dbReference>
<gene>
    <name evidence="2" type="ordered locus">Halsa_1413</name>
</gene>
<evidence type="ECO:0000313" key="2">
    <source>
        <dbReference type="EMBL" id="ADQ14840.1"/>
    </source>
</evidence>
<keyword evidence="1" id="KW-0472">Membrane</keyword>
<evidence type="ECO:0000313" key="3">
    <source>
        <dbReference type="Proteomes" id="UP000007434"/>
    </source>
</evidence>
<name>E4RLC6_HALHG</name>
<keyword evidence="3" id="KW-1185">Reference proteome</keyword>
<organism evidence="2 3">
    <name type="scientific">Halanaerobium hydrogeniformans</name>
    <name type="common">Halanaerobium sp. (strain sapolanicus)</name>
    <dbReference type="NCBI Taxonomy" id="656519"/>
    <lineage>
        <taxon>Bacteria</taxon>
        <taxon>Bacillati</taxon>
        <taxon>Bacillota</taxon>
        <taxon>Clostridia</taxon>
        <taxon>Halanaerobiales</taxon>
        <taxon>Halanaerobiaceae</taxon>
        <taxon>Halanaerobium</taxon>
    </lineage>
</organism>
<dbReference type="EMBL" id="CP002304">
    <property type="protein sequence ID" value="ADQ14840.1"/>
    <property type="molecule type" value="Genomic_DNA"/>
</dbReference>
<dbReference type="AlphaFoldDB" id="E4RLC6"/>
<dbReference type="KEGG" id="has:Halsa_1413"/>
<reference evidence="2 3" key="1">
    <citation type="submission" date="2010-11" db="EMBL/GenBank/DDBJ databases">
        <title>Complete sequence of Halanaerobium sp. sapolanicus.</title>
        <authorList>
            <consortium name="US DOE Joint Genome Institute"/>
            <person name="Lucas S."/>
            <person name="Copeland A."/>
            <person name="Lapidus A."/>
            <person name="Cheng J.-F."/>
            <person name="Bruce D."/>
            <person name="Goodwin L."/>
            <person name="Pitluck S."/>
            <person name="Davenport K."/>
            <person name="Detter J.C."/>
            <person name="Han C."/>
            <person name="Tapia R."/>
            <person name="Land M."/>
            <person name="Hauser L."/>
            <person name="Jeffries C."/>
            <person name="Kyrpides N."/>
            <person name="Ivanova N."/>
            <person name="Mikhailova N."/>
            <person name="Begemann M.B."/>
            <person name="Mormile M.R."/>
            <person name="Wall J.D."/>
            <person name="Elias D.A."/>
            <person name="Woyke T."/>
        </authorList>
    </citation>
    <scope>NUCLEOTIDE SEQUENCE [LARGE SCALE GENOMIC DNA]</scope>
    <source>
        <strain evidence="3">sapolanicus</strain>
    </source>
</reference>
<dbReference type="InterPro" id="IPR045584">
    <property type="entry name" value="Pilin-like"/>
</dbReference>
<dbReference type="Proteomes" id="UP000007434">
    <property type="component" value="Chromosome"/>
</dbReference>
<protein>
    <recommendedName>
        <fullName evidence="4">Prepilin-type N-terminal cleavage/methylation domain-containing protein</fullName>
    </recommendedName>
</protein>
<dbReference type="InterPro" id="IPR012902">
    <property type="entry name" value="N_methyl_site"/>
</dbReference>
<proteinExistence type="predicted"/>
<dbReference type="HOGENOM" id="CLU_133731_0_0_9"/>
<accession>E4RLC6</accession>